<accession>A0ABU3AQD5</accession>
<dbReference type="InterPro" id="IPR012338">
    <property type="entry name" value="Beta-lactam/transpept-like"/>
</dbReference>
<evidence type="ECO:0000313" key="3">
    <source>
        <dbReference type="Proteomes" id="UP001180724"/>
    </source>
</evidence>
<evidence type="ECO:0000259" key="1">
    <source>
        <dbReference type="Pfam" id="PF00144"/>
    </source>
</evidence>
<keyword evidence="2" id="KW-0378">Hydrolase</keyword>
<name>A0ABU3AQD5_9ACTN</name>
<dbReference type="Pfam" id="PF00144">
    <property type="entry name" value="Beta-lactamase"/>
    <property type="match status" value="1"/>
</dbReference>
<keyword evidence="3" id="KW-1185">Reference proteome</keyword>
<dbReference type="EC" id="3.1.1.103" evidence="2"/>
<organism evidence="2 3">
    <name type="scientific">Streptomyces lancefieldiae</name>
    <dbReference type="NCBI Taxonomy" id="3075520"/>
    <lineage>
        <taxon>Bacteria</taxon>
        <taxon>Bacillati</taxon>
        <taxon>Actinomycetota</taxon>
        <taxon>Actinomycetes</taxon>
        <taxon>Kitasatosporales</taxon>
        <taxon>Streptomycetaceae</taxon>
        <taxon>Streptomyces</taxon>
    </lineage>
</organism>
<dbReference type="GO" id="GO:0016787">
    <property type="term" value="F:hydrolase activity"/>
    <property type="evidence" value="ECO:0007669"/>
    <property type="project" value="UniProtKB-KW"/>
</dbReference>
<dbReference type="Gene3D" id="3.40.710.10">
    <property type="entry name" value="DD-peptidase/beta-lactamase superfamily"/>
    <property type="match status" value="1"/>
</dbReference>
<protein>
    <submittedName>
        <fullName evidence="2">Serine hydrolase domain-containing protein</fullName>
        <ecNumber evidence="2">3.1.1.103</ecNumber>
    </submittedName>
</protein>
<sequence length="389" mass="42339">MINEDHSGLDAAALHRLQAAVESDIEAGRYDGANIIVARHGEIGLQASVGWSDRKAGRTAAPEDVYRIFSMTKAFTNVLALQAIDRGELALTTRVVDVIPEFYGRDRFRTARKDRVNLAHLLTHRAGLVTTPTPLPYDELGDLGKVIDAVCQLDVVGEPGTTLNYSPALNHALIAEMVRRATGAASVRDLMKREIFDPLGMDSTALGAPRKWAERYVPVRASFPDGGWLSTADVEVMEEIITEEAEMPWVGAVSTARDIHSFTEMLRRRGEYDGNRILSPAVLHLATTNQTGDLPNDLYRALAEARGWDVPPGNFGLGFALSGTGTHASFFGSTTSPRTHGNYGAGSTLFWVDPERDLTFVCLTAGVMEESENVLRFQRLSTLAAATAL</sequence>
<dbReference type="Proteomes" id="UP001180724">
    <property type="component" value="Unassembled WGS sequence"/>
</dbReference>
<dbReference type="PANTHER" id="PTHR43283">
    <property type="entry name" value="BETA-LACTAMASE-RELATED"/>
    <property type="match status" value="1"/>
</dbReference>
<dbReference type="EMBL" id="JAVRFH010000016">
    <property type="protein sequence ID" value="MDT0612153.1"/>
    <property type="molecule type" value="Genomic_DNA"/>
</dbReference>
<proteinExistence type="predicted"/>
<gene>
    <name evidence="2" type="ORF">RM812_18295</name>
</gene>
<reference evidence="2" key="1">
    <citation type="submission" date="2024-05" db="EMBL/GenBank/DDBJ databases">
        <title>30 novel species of actinomycetes from the DSMZ collection.</title>
        <authorList>
            <person name="Nouioui I."/>
        </authorList>
    </citation>
    <scope>NUCLEOTIDE SEQUENCE</scope>
    <source>
        <strain evidence="2">DSM 40712</strain>
    </source>
</reference>
<comment type="caution">
    <text evidence="2">The sequence shown here is derived from an EMBL/GenBank/DDBJ whole genome shotgun (WGS) entry which is preliminary data.</text>
</comment>
<dbReference type="InterPro" id="IPR050789">
    <property type="entry name" value="Diverse_Enzym_Activities"/>
</dbReference>
<dbReference type="RefSeq" id="WP_311573661.1">
    <property type="nucleotide sequence ID" value="NZ_JAVRFH010000016.1"/>
</dbReference>
<feature type="domain" description="Beta-lactamase-related" evidence="1">
    <location>
        <begin position="18"/>
        <end position="371"/>
    </location>
</feature>
<dbReference type="InterPro" id="IPR001466">
    <property type="entry name" value="Beta-lactam-related"/>
</dbReference>
<dbReference type="PANTHER" id="PTHR43283:SF3">
    <property type="entry name" value="BETA-LACTAMASE FAMILY PROTEIN (AFU_ORTHOLOGUE AFUA_5G07500)"/>
    <property type="match status" value="1"/>
</dbReference>
<evidence type="ECO:0000313" key="2">
    <source>
        <dbReference type="EMBL" id="MDT0612153.1"/>
    </source>
</evidence>
<dbReference type="SUPFAM" id="SSF56601">
    <property type="entry name" value="beta-lactamase/transpeptidase-like"/>
    <property type="match status" value="1"/>
</dbReference>